<dbReference type="GO" id="GO:0006212">
    <property type="term" value="P:uracil catabolic process"/>
    <property type="evidence" value="ECO:0007669"/>
    <property type="project" value="UniProtKB-UniRule"/>
</dbReference>
<dbReference type="GO" id="GO:0052614">
    <property type="term" value="F:uracil oxygenase activity"/>
    <property type="evidence" value="ECO:0007669"/>
    <property type="project" value="UniProtKB-EC"/>
</dbReference>
<dbReference type="GO" id="GO:0046306">
    <property type="term" value="P:alkanesulfonate catabolic process"/>
    <property type="evidence" value="ECO:0007669"/>
    <property type="project" value="TreeGrafter"/>
</dbReference>
<evidence type="ECO:0000313" key="9">
    <source>
        <dbReference type="Proteomes" id="UP000246722"/>
    </source>
</evidence>
<evidence type="ECO:0000256" key="5">
    <source>
        <dbReference type="ARBA" id="ARBA00023033"/>
    </source>
</evidence>
<gene>
    <name evidence="6 8" type="primary">rutA</name>
    <name evidence="8" type="ORF">CTB96_17245</name>
</gene>
<feature type="binding site" evidence="6">
    <location>
        <begin position="140"/>
        <end position="141"/>
    </location>
    <ligand>
        <name>FMN</name>
        <dbReference type="ChEBI" id="CHEBI:58210"/>
    </ligand>
</feature>
<name>A0A317ZPA4_9MICO</name>
<dbReference type="SUPFAM" id="SSF51679">
    <property type="entry name" value="Bacterial luciferase-like"/>
    <property type="match status" value="1"/>
</dbReference>
<feature type="binding site" evidence="6">
    <location>
        <begin position="49"/>
        <end position="50"/>
    </location>
    <ligand>
        <name>FMN</name>
        <dbReference type="ChEBI" id="CHEBI:58210"/>
    </ligand>
</feature>
<dbReference type="GO" id="GO:0019740">
    <property type="term" value="P:nitrogen utilization"/>
    <property type="evidence" value="ECO:0007669"/>
    <property type="project" value="UniProtKB-UniRule"/>
</dbReference>
<evidence type="ECO:0000256" key="4">
    <source>
        <dbReference type="ARBA" id="ARBA00023002"/>
    </source>
</evidence>
<keyword evidence="5 6" id="KW-0503">Monooxygenase</keyword>
<keyword evidence="4 6" id="KW-0560">Oxidoreductase</keyword>
<feature type="binding site" evidence="6">
    <location>
        <position position="190"/>
    </location>
    <ligand>
        <name>FMN</name>
        <dbReference type="ChEBI" id="CHEBI:58210"/>
    </ligand>
</feature>
<keyword evidence="9" id="KW-1185">Reference proteome</keyword>
<evidence type="ECO:0000256" key="3">
    <source>
        <dbReference type="ARBA" id="ARBA00022857"/>
    </source>
</evidence>
<dbReference type="InterPro" id="IPR011251">
    <property type="entry name" value="Luciferase-like_dom"/>
</dbReference>
<dbReference type="Gene3D" id="3.20.20.30">
    <property type="entry name" value="Luciferase-like domain"/>
    <property type="match status" value="1"/>
</dbReference>
<dbReference type="EMBL" id="QHLY01000012">
    <property type="protein sequence ID" value="PXA68360.1"/>
    <property type="molecule type" value="Genomic_DNA"/>
</dbReference>
<dbReference type="Proteomes" id="UP000246722">
    <property type="component" value="Unassembled WGS sequence"/>
</dbReference>
<feature type="binding site" evidence="6">
    <location>
        <position position="115"/>
    </location>
    <ligand>
        <name>FMN</name>
        <dbReference type="ChEBI" id="CHEBI:58210"/>
    </ligand>
</feature>
<dbReference type="PANTHER" id="PTHR42847">
    <property type="entry name" value="ALKANESULFONATE MONOOXYGENASE"/>
    <property type="match status" value="1"/>
</dbReference>
<evidence type="ECO:0000259" key="7">
    <source>
        <dbReference type="Pfam" id="PF00296"/>
    </source>
</evidence>
<dbReference type="InterPro" id="IPR036661">
    <property type="entry name" value="Luciferase-like_sf"/>
</dbReference>
<accession>A0A317ZPA4</accession>
<feature type="binding site" evidence="6">
    <location>
        <position position="124"/>
    </location>
    <ligand>
        <name>FMN</name>
        <dbReference type="ChEBI" id="CHEBI:58210"/>
    </ligand>
</feature>
<comment type="caution">
    <text evidence="8">The sequence shown here is derived from an EMBL/GenBank/DDBJ whole genome shotgun (WGS) entry which is preliminary data.</text>
</comment>
<comment type="similarity">
    <text evidence="6">Belongs to the NtaA/SnaA/DszA monooxygenase family. RutA subfamily.</text>
</comment>
<proteinExistence type="inferred from homology"/>
<comment type="catalytic activity">
    <reaction evidence="6">
        <text>uracil + FMNH2 + NADH + O2 = (Z)-3-ureidoacrylate + FMN + NAD(+) + H2O + H(+)</text>
        <dbReference type="Rhea" id="RHEA:31587"/>
        <dbReference type="ChEBI" id="CHEBI:15377"/>
        <dbReference type="ChEBI" id="CHEBI:15378"/>
        <dbReference type="ChEBI" id="CHEBI:15379"/>
        <dbReference type="ChEBI" id="CHEBI:17568"/>
        <dbReference type="ChEBI" id="CHEBI:57540"/>
        <dbReference type="ChEBI" id="CHEBI:57618"/>
        <dbReference type="ChEBI" id="CHEBI:57945"/>
        <dbReference type="ChEBI" id="CHEBI:58210"/>
        <dbReference type="ChEBI" id="CHEBI:59891"/>
        <dbReference type="EC" id="1.14.99.46"/>
    </reaction>
</comment>
<evidence type="ECO:0000256" key="2">
    <source>
        <dbReference type="ARBA" id="ARBA00022643"/>
    </source>
</evidence>
<dbReference type="InterPro" id="IPR050172">
    <property type="entry name" value="SsuD_RutA_monooxygenase"/>
</dbReference>
<dbReference type="RefSeq" id="WP_110128027.1">
    <property type="nucleotide sequence ID" value="NZ_QHLY01000012.1"/>
</dbReference>
<dbReference type="AlphaFoldDB" id="A0A317ZPA4"/>
<dbReference type="HAMAP" id="MF_01699">
    <property type="entry name" value="RutA"/>
    <property type="match status" value="1"/>
</dbReference>
<dbReference type="EC" id="1.14.99.46" evidence="6"/>
<evidence type="ECO:0000313" key="8">
    <source>
        <dbReference type="EMBL" id="PXA68360.1"/>
    </source>
</evidence>
<dbReference type="CDD" id="cd01094">
    <property type="entry name" value="Alkanesulfonate_monoxygenase"/>
    <property type="match status" value="1"/>
</dbReference>
<evidence type="ECO:0000256" key="1">
    <source>
        <dbReference type="ARBA" id="ARBA00022630"/>
    </source>
</evidence>
<dbReference type="NCBIfam" id="TIGR03612">
    <property type="entry name" value="RutA"/>
    <property type="match status" value="1"/>
</dbReference>
<evidence type="ECO:0000256" key="6">
    <source>
        <dbReference type="HAMAP-Rule" id="MF_01699"/>
    </source>
</evidence>
<sequence length="361" mass="39250">MDIGVFIPIGNNGWLISNTSPQYKPSYDFNLEIVKKAEDYGFEFALSMIKFRGFGGDSEFWDYNLESFTLMAGLAAATEKIKLYASAAVLALPPAVAARMATTVDSISHGRFGVNLVSGWAKDEYAQMGIWPGDIHFERRYRYSEEYVRVMQDLWTTGVSDFKGEFFTMEDCKMLPMPQTHIPVVSAGQSAVGIEFAAKYADYNFVMGLGINTPTAHASGVTALAVAAEKTGRDVGAYVLFMIISGETDEEAQALWKNYNDGIDMTAIGWMVGQAASDTGDETSTAKTIAAPEGAVNLNMGTLVGSYETVARLLDEAAEVHGTKGIMLVFDDFIKGMDDYGTKIQPLMTSRADVVADLSVS</sequence>
<dbReference type="PANTHER" id="PTHR42847:SF4">
    <property type="entry name" value="ALKANESULFONATE MONOOXYGENASE-RELATED"/>
    <property type="match status" value="1"/>
</dbReference>
<comment type="function">
    <text evidence="6">Catalyzes the pyrimidine ring opening between N-3 and C-4 by an unusual flavin hydroperoxide-catalyzed mechanism, adding oxygen atoms in the process to yield ureidoacrylate peracid, that immediately reacts with FMN forming ureidoacrylate and FMN-N(5)-oxide. The FMN-N(5)-oxide reacts spontaneously with NADH to produce FMN. Requires the flavin reductase RutF to regenerate FMN in vivo.</text>
</comment>
<dbReference type="Pfam" id="PF00296">
    <property type="entry name" value="Bac_luciferase"/>
    <property type="match status" value="1"/>
</dbReference>
<dbReference type="GO" id="GO:0008726">
    <property type="term" value="F:alkanesulfonate monooxygenase activity"/>
    <property type="evidence" value="ECO:0007669"/>
    <property type="project" value="TreeGrafter"/>
</dbReference>
<feature type="domain" description="Luciferase-like" evidence="7">
    <location>
        <begin position="1"/>
        <end position="319"/>
    </location>
</feature>
<dbReference type="OrthoDB" id="9814695at2"/>
<keyword evidence="2 6" id="KW-0288">FMN</keyword>
<dbReference type="InterPro" id="IPR019914">
    <property type="entry name" value="Pyrimidine_monooxygenase_RutA"/>
</dbReference>
<organism evidence="8 9">
    <name type="scientific">Cryobacterium arcticum</name>
    <dbReference type="NCBI Taxonomy" id="670052"/>
    <lineage>
        <taxon>Bacteria</taxon>
        <taxon>Bacillati</taxon>
        <taxon>Actinomycetota</taxon>
        <taxon>Actinomycetes</taxon>
        <taxon>Micrococcales</taxon>
        <taxon>Microbacteriaceae</taxon>
        <taxon>Cryobacterium</taxon>
    </lineage>
</organism>
<reference evidence="8 9" key="1">
    <citation type="submission" date="2018-05" db="EMBL/GenBank/DDBJ databases">
        <title>Genetic diversity of glacier-inhabiting Cryobacterium bacteria in China and description of Cryobacterium mengkeensis sp. nov. and Arthrobacter glacialis sp. nov.</title>
        <authorList>
            <person name="Liu Q."/>
            <person name="Xin Y.-H."/>
        </authorList>
    </citation>
    <scope>NUCLEOTIDE SEQUENCE [LARGE SCALE GENOMIC DNA]</scope>
    <source>
        <strain evidence="8 9">SK-1</strain>
    </source>
</reference>
<comment type="catalytic activity">
    <reaction evidence="6">
        <text>thymine + FMNH2 + NADH + O2 = (Z)-2-methylureidoacrylate + FMN + NAD(+) + H2O + H(+)</text>
        <dbReference type="Rhea" id="RHEA:31599"/>
        <dbReference type="ChEBI" id="CHEBI:15377"/>
        <dbReference type="ChEBI" id="CHEBI:15378"/>
        <dbReference type="ChEBI" id="CHEBI:15379"/>
        <dbReference type="ChEBI" id="CHEBI:17821"/>
        <dbReference type="ChEBI" id="CHEBI:57540"/>
        <dbReference type="ChEBI" id="CHEBI:57618"/>
        <dbReference type="ChEBI" id="CHEBI:57945"/>
        <dbReference type="ChEBI" id="CHEBI:58210"/>
        <dbReference type="ChEBI" id="CHEBI:143783"/>
        <dbReference type="EC" id="1.14.99.46"/>
    </reaction>
</comment>
<keyword evidence="1 6" id="KW-0285">Flavoprotein</keyword>
<protein>
    <recommendedName>
        <fullName evidence="6">Pyrimidine monooxygenase RutA</fullName>
        <ecNumber evidence="6">1.14.99.46</ecNumber>
    </recommendedName>
</protein>
<keyword evidence="3 6" id="KW-0521">NADP</keyword>